<dbReference type="SUPFAM" id="SSF47413">
    <property type="entry name" value="lambda repressor-like DNA-binding domains"/>
    <property type="match status" value="1"/>
</dbReference>
<reference evidence="2" key="1">
    <citation type="journal article" date="2021" name="Front. Microbiol.">
        <title>Comprehensive Comparative Genomics and Phenotyping of Methylobacterium Species.</title>
        <authorList>
            <person name="Alessa O."/>
            <person name="Ogura Y."/>
            <person name="Fujitani Y."/>
            <person name="Takami H."/>
            <person name="Hayashi T."/>
            <person name="Sahin N."/>
            <person name="Tani A."/>
        </authorList>
    </citation>
    <scope>NUCLEOTIDE SEQUENCE</scope>
    <source>
        <strain evidence="2">KCTC 52305</strain>
    </source>
</reference>
<evidence type="ECO:0000313" key="3">
    <source>
        <dbReference type="Proteomes" id="UP001055167"/>
    </source>
</evidence>
<keyword evidence="3" id="KW-1185">Reference proteome</keyword>
<dbReference type="CDD" id="cd00093">
    <property type="entry name" value="HTH_XRE"/>
    <property type="match status" value="1"/>
</dbReference>
<reference evidence="2" key="2">
    <citation type="submission" date="2021-08" db="EMBL/GenBank/DDBJ databases">
        <authorList>
            <person name="Tani A."/>
            <person name="Ola A."/>
            <person name="Ogura Y."/>
            <person name="Katsura K."/>
            <person name="Hayashi T."/>
        </authorList>
    </citation>
    <scope>NUCLEOTIDE SEQUENCE</scope>
    <source>
        <strain evidence="2">KCTC 52305</strain>
    </source>
</reference>
<dbReference type="InterPro" id="IPR001387">
    <property type="entry name" value="Cro/C1-type_HTH"/>
</dbReference>
<proteinExistence type="predicted"/>
<gene>
    <name evidence="2" type="ORF">OPKNFCMD_6106</name>
</gene>
<evidence type="ECO:0000313" key="2">
    <source>
        <dbReference type="EMBL" id="GJD53331.1"/>
    </source>
</evidence>
<dbReference type="EMBL" id="BPQH01000028">
    <property type="protein sequence ID" value="GJD53331.1"/>
    <property type="molecule type" value="Genomic_DNA"/>
</dbReference>
<dbReference type="RefSeq" id="WP_128563014.1">
    <property type="nucleotide sequence ID" value="NZ_BPQH01000028.1"/>
</dbReference>
<organism evidence="2 3">
    <name type="scientific">Methylobacterium crusticola</name>
    <dbReference type="NCBI Taxonomy" id="1697972"/>
    <lineage>
        <taxon>Bacteria</taxon>
        <taxon>Pseudomonadati</taxon>
        <taxon>Pseudomonadota</taxon>
        <taxon>Alphaproteobacteria</taxon>
        <taxon>Hyphomicrobiales</taxon>
        <taxon>Methylobacteriaceae</taxon>
        <taxon>Methylobacterium</taxon>
    </lineage>
</organism>
<comment type="caution">
    <text evidence="2">The sequence shown here is derived from an EMBL/GenBank/DDBJ whole genome shotgun (WGS) entry which is preliminary data.</text>
</comment>
<evidence type="ECO:0000259" key="1">
    <source>
        <dbReference type="PROSITE" id="PS50943"/>
    </source>
</evidence>
<sequence length="251" mass="26966">MTETALPDTESRAVATAVREALARRRMSRQALADAARISVSTLEKALAGRRPFTLATTLRLEEALGLPLREAPAAPPGSVRHAPEELGSYSRESAAWLEGRYLTLRPSFGTAGAIFSYRTEIAWDAVSARLVFREAERLDAPFAQAGCVSVPNLSGTIYLVTNWQGQHRLAILGRPTIQGEMYGVLTTLHAGRGAHLTPAACPLALIPDRDGPAAIESGRITPEMGAYPLCRRHLGRACEDGFAAFFACPA</sequence>
<dbReference type="SMART" id="SM00530">
    <property type="entry name" value="HTH_XRE"/>
    <property type="match status" value="1"/>
</dbReference>
<accession>A0ABQ4R980</accession>
<dbReference type="Proteomes" id="UP001055167">
    <property type="component" value="Unassembled WGS sequence"/>
</dbReference>
<dbReference type="PROSITE" id="PS50943">
    <property type="entry name" value="HTH_CROC1"/>
    <property type="match status" value="1"/>
</dbReference>
<dbReference type="Pfam" id="PF01381">
    <property type="entry name" value="HTH_3"/>
    <property type="match status" value="1"/>
</dbReference>
<dbReference type="Gene3D" id="1.10.260.40">
    <property type="entry name" value="lambda repressor-like DNA-binding domains"/>
    <property type="match status" value="1"/>
</dbReference>
<dbReference type="InterPro" id="IPR010982">
    <property type="entry name" value="Lambda_DNA-bd_dom_sf"/>
</dbReference>
<protein>
    <recommendedName>
        <fullName evidence="1">HTH cro/C1-type domain-containing protein</fullName>
    </recommendedName>
</protein>
<name>A0ABQ4R980_9HYPH</name>
<feature type="domain" description="HTH cro/C1-type" evidence="1">
    <location>
        <begin position="18"/>
        <end position="72"/>
    </location>
</feature>